<dbReference type="Proteomes" id="UP000032160">
    <property type="component" value="Chromosome I"/>
</dbReference>
<evidence type="ECO:0000313" key="3">
    <source>
        <dbReference type="Proteomes" id="UP000032160"/>
    </source>
</evidence>
<feature type="transmembrane region" description="Helical" evidence="1">
    <location>
        <begin position="85"/>
        <end position="105"/>
    </location>
</feature>
<proteinExistence type="predicted"/>
<protein>
    <submittedName>
        <fullName evidence="2">Uncharacterized protein</fullName>
    </submittedName>
</protein>
<accession>X5M711</accession>
<name>X5M711_9HYPH</name>
<dbReference type="RefSeq" id="WP_043949708.1">
    <property type="nucleotide sequence ID" value="NZ_HG966617.1"/>
</dbReference>
<dbReference type="EMBL" id="HG966617">
    <property type="protein sequence ID" value="CDO58873.1"/>
    <property type="molecule type" value="Genomic_DNA"/>
</dbReference>
<dbReference type="KEGG" id="pect:BN1012_Phect659"/>
<feature type="transmembrane region" description="Helical" evidence="1">
    <location>
        <begin position="59"/>
        <end position="79"/>
    </location>
</feature>
<evidence type="ECO:0000256" key="1">
    <source>
        <dbReference type="SAM" id="Phobius"/>
    </source>
</evidence>
<dbReference type="STRING" id="1458461.BN1012_Phect659"/>
<sequence length="114" mass="11820">MTDTRDQTSAVVTPAPDMVAAVEAPSADVEPIDDEPGDGPFAGGGDVEWYEDGGRKTALGAWAGVAVLSYATMQVTGYFADWPFVALVAGAVGYFAVRGVAVVLAELKRRTNPA</sequence>
<keyword evidence="1" id="KW-0812">Transmembrane</keyword>
<gene>
    <name evidence="2" type="ORF">BN1012_Phect659</name>
</gene>
<organism evidence="2 3">
    <name type="scientific">Candidatus Phaeomarinibacter ectocarpi</name>
    <dbReference type="NCBI Taxonomy" id="1458461"/>
    <lineage>
        <taxon>Bacteria</taxon>
        <taxon>Pseudomonadati</taxon>
        <taxon>Pseudomonadota</taxon>
        <taxon>Alphaproteobacteria</taxon>
        <taxon>Hyphomicrobiales</taxon>
        <taxon>Parvibaculaceae</taxon>
        <taxon>Candidatus Phaeomarinibacter</taxon>
    </lineage>
</organism>
<reference evidence="2 3" key="1">
    <citation type="journal article" date="2014" name="Front. Genet.">
        <title>Genome and metabolic network of "Candidatus Phaeomarinobacter ectocarpi" Ec32, a new candidate genus of Alphaproteobacteria frequently associated with brown algae.</title>
        <authorList>
            <person name="Dittami S.M."/>
            <person name="Barbeyron T."/>
            <person name="Boyen C."/>
            <person name="Cambefort J."/>
            <person name="Collet G."/>
            <person name="Delage L."/>
            <person name="Gobet A."/>
            <person name="Groisillier A."/>
            <person name="Leblanc C."/>
            <person name="Michel G."/>
            <person name="Scornet D."/>
            <person name="Siegel A."/>
            <person name="Tapia J.E."/>
            <person name="Tonon T."/>
        </authorList>
    </citation>
    <scope>NUCLEOTIDE SEQUENCE [LARGE SCALE GENOMIC DNA]</scope>
    <source>
        <strain evidence="2 3">Ec32</strain>
    </source>
</reference>
<keyword evidence="1" id="KW-1133">Transmembrane helix</keyword>
<dbReference type="OrthoDB" id="9964062at2"/>
<dbReference type="AlphaFoldDB" id="X5M711"/>
<keyword evidence="1" id="KW-0472">Membrane</keyword>
<keyword evidence="3" id="KW-1185">Reference proteome</keyword>
<evidence type="ECO:0000313" key="2">
    <source>
        <dbReference type="EMBL" id="CDO58873.1"/>
    </source>
</evidence>
<dbReference type="HOGENOM" id="CLU_2116562_0_0_5"/>